<protein>
    <recommendedName>
        <fullName evidence="4">HesB/YadR/YfhF family protein</fullName>
    </recommendedName>
</protein>
<dbReference type="InterPro" id="IPR008326">
    <property type="entry name" value="PdhI-like"/>
</dbReference>
<proteinExistence type="inferred from homology"/>
<evidence type="ECO:0000313" key="2">
    <source>
        <dbReference type="EMBL" id="AJD91125.1"/>
    </source>
</evidence>
<dbReference type="PIRSF" id="PIRSF034852">
    <property type="entry name" value="UCP034852"/>
    <property type="match status" value="1"/>
</dbReference>
<accession>A0A0B5ALG7</accession>
<name>A0A0B5ALG7_9BACL</name>
<evidence type="ECO:0008006" key="4">
    <source>
        <dbReference type="Google" id="ProtNLM"/>
    </source>
</evidence>
<dbReference type="EMBL" id="CP009416">
    <property type="protein sequence ID" value="AJD91125.1"/>
    <property type="molecule type" value="Genomic_DNA"/>
</dbReference>
<gene>
    <name evidence="2" type="ORF">JMA_18080</name>
</gene>
<dbReference type="OrthoDB" id="1645729at2"/>
<organism evidence="2 3">
    <name type="scientific">Jeotgalibacillus malaysiensis</name>
    <dbReference type="NCBI Taxonomy" id="1508404"/>
    <lineage>
        <taxon>Bacteria</taxon>
        <taxon>Bacillati</taxon>
        <taxon>Bacillota</taxon>
        <taxon>Bacilli</taxon>
        <taxon>Bacillales</taxon>
        <taxon>Caryophanaceae</taxon>
        <taxon>Jeotgalibacillus</taxon>
    </lineage>
</organism>
<reference evidence="2 3" key="1">
    <citation type="submission" date="2014-08" db="EMBL/GenBank/DDBJ databases">
        <title>Complete genome of a marine bacteria Jeotgalibacillus malaysiensis.</title>
        <authorList>
            <person name="Yaakop A.S."/>
            <person name="Chan K.-G."/>
            <person name="Goh K.M."/>
        </authorList>
    </citation>
    <scope>NUCLEOTIDE SEQUENCE [LARGE SCALE GENOMIC DNA]</scope>
    <source>
        <strain evidence="2 3">D5</strain>
    </source>
</reference>
<dbReference type="KEGG" id="jeo:JMA_18080"/>
<dbReference type="Proteomes" id="UP000031449">
    <property type="component" value="Chromosome"/>
</dbReference>
<comment type="similarity">
    <text evidence="1">Belongs to the HesB/IscA family.</text>
</comment>
<evidence type="ECO:0000313" key="3">
    <source>
        <dbReference type="Proteomes" id="UP000031449"/>
    </source>
</evidence>
<dbReference type="InterPro" id="IPR035903">
    <property type="entry name" value="HesB-like_dom_sf"/>
</dbReference>
<dbReference type="HOGENOM" id="CLU_163967_2_1_9"/>
<dbReference type="SUPFAM" id="SSF89360">
    <property type="entry name" value="HesB-like domain"/>
    <property type="match status" value="1"/>
</dbReference>
<dbReference type="BioCyc" id="JESP1508404:G14D9-11063-MONOMER"/>
<keyword evidence="3" id="KW-1185">Reference proteome</keyword>
<evidence type="ECO:0000256" key="1">
    <source>
        <dbReference type="ARBA" id="ARBA00006718"/>
    </source>
</evidence>
<sequence>MNITLSEDALEWFKNEMQIEKGSHVRFFAKYGGSSAVQEGFSLGVSKDEPVEPAAETEMSGIHFFVEESDVWYFDGHDLHVAYDTKLEGPEYEYKKS</sequence>
<dbReference type="AlphaFoldDB" id="A0A0B5ALG7"/>
<dbReference type="STRING" id="1508404.JMA_18080"/>